<dbReference type="Proteomes" id="UP001566132">
    <property type="component" value="Unassembled WGS sequence"/>
</dbReference>
<comment type="caution">
    <text evidence="1">The sequence shown here is derived from an EMBL/GenBank/DDBJ whole genome shotgun (WGS) entry which is preliminary data.</text>
</comment>
<protein>
    <submittedName>
        <fullName evidence="1">Uncharacterized protein</fullName>
    </submittedName>
</protein>
<gene>
    <name evidence="1" type="ORF">ABEB36_013079</name>
</gene>
<sequence>MACFFRKYAHKGHLQNYEIVEKNVENNIRRVLKREKIATPVSSFILLSGKGVLEGLLRIPCDKTSPGTDDLPLSNFYVGEESFALVLQELQQKITEVCRNVTSTFWTPCTFVHFRDMQRLYYRPHNVNVDFAADIVTAGTILYSFVPDR</sequence>
<proteinExistence type="predicted"/>
<name>A0ABD1E718_HYPHA</name>
<keyword evidence="2" id="KW-1185">Reference proteome</keyword>
<reference evidence="1 2" key="1">
    <citation type="submission" date="2024-05" db="EMBL/GenBank/DDBJ databases">
        <title>Genetic variation in Jamaican populations of the coffee berry borer (Hypothenemus hampei).</title>
        <authorList>
            <person name="Errbii M."/>
            <person name="Myrie A."/>
        </authorList>
    </citation>
    <scope>NUCLEOTIDE SEQUENCE [LARGE SCALE GENOMIC DNA]</scope>
    <source>
        <strain evidence="1">JA-Hopewell-2020-01-JO</strain>
        <tissue evidence="1">Whole body</tissue>
    </source>
</reference>
<evidence type="ECO:0000313" key="1">
    <source>
        <dbReference type="EMBL" id="KAL1490370.1"/>
    </source>
</evidence>
<dbReference type="EMBL" id="JBDJPC010000010">
    <property type="protein sequence ID" value="KAL1490370.1"/>
    <property type="molecule type" value="Genomic_DNA"/>
</dbReference>
<accession>A0ABD1E718</accession>
<dbReference type="AlphaFoldDB" id="A0ABD1E718"/>
<organism evidence="1 2">
    <name type="scientific">Hypothenemus hampei</name>
    <name type="common">Coffee berry borer</name>
    <dbReference type="NCBI Taxonomy" id="57062"/>
    <lineage>
        <taxon>Eukaryota</taxon>
        <taxon>Metazoa</taxon>
        <taxon>Ecdysozoa</taxon>
        <taxon>Arthropoda</taxon>
        <taxon>Hexapoda</taxon>
        <taxon>Insecta</taxon>
        <taxon>Pterygota</taxon>
        <taxon>Neoptera</taxon>
        <taxon>Endopterygota</taxon>
        <taxon>Coleoptera</taxon>
        <taxon>Polyphaga</taxon>
        <taxon>Cucujiformia</taxon>
        <taxon>Curculionidae</taxon>
        <taxon>Scolytinae</taxon>
        <taxon>Hypothenemus</taxon>
    </lineage>
</organism>
<evidence type="ECO:0000313" key="2">
    <source>
        <dbReference type="Proteomes" id="UP001566132"/>
    </source>
</evidence>